<protein>
    <recommendedName>
        <fullName evidence="3">Cytoplasmic tRNA 2-thiolation protein 2</fullName>
    </recommendedName>
</protein>
<evidence type="ECO:0000256" key="3">
    <source>
        <dbReference type="HAMAP-Rule" id="MF_03054"/>
    </source>
</evidence>
<dbReference type="GO" id="GO:0032447">
    <property type="term" value="P:protein urmylation"/>
    <property type="evidence" value="ECO:0007669"/>
    <property type="project" value="UniProtKB-UniRule"/>
</dbReference>
<comment type="similarity">
    <text evidence="3">Belongs to the CTU2/NCS2 family.</text>
</comment>
<accession>A0A843VPP8</accession>
<evidence type="ECO:0000313" key="6">
    <source>
        <dbReference type="Proteomes" id="UP000652761"/>
    </source>
</evidence>
<dbReference type="Pfam" id="PF10288">
    <property type="entry name" value="CTU2"/>
    <property type="match status" value="1"/>
</dbReference>
<dbReference type="PANTHER" id="PTHR20882:SF14">
    <property type="entry name" value="CYTOPLASMIC TRNA 2-THIOLATION PROTEIN 2"/>
    <property type="match status" value="1"/>
</dbReference>
<dbReference type="GO" id="GO:0016779">
    <property type="term" value="F:nucleotidyltransferase activity"/>
    <property type="evidence" value="ECO:0007669"/>
    <property type="project" value="UniProtKB-UniRule"/>
</dbReference>
<dbReference type="Proteomes" id="UP000652761">
    <property type="component" value="Unassembled WGS sequence"/>
</dbReference>
<comment type="function">
    <text evidence="3">Plays a central role in 2-thiolation of mcm(5)S(2)U at tRNA wobble positions of tRNA(Lys), tRNA(Glu) and tRNA(Gln). May act by forming a heterodimer with NCS6/CTU1 that ligates sulfur from thiocarboxylated URM1 onto the uridine of tRNAs at wobble position.</text>
</comment>
<dbReference type="AlphaFoldDB" id="A0A843VPP8"/>
<keyword evidence="6" id="KW-1185">Reference proteome</keyword>
<dbReference type="PANTHER" id="PTHR20882">
    <property type="entry name" value="CYTOPLASMIC TRNA 2-THIOLATION PROTEIN 2"/>
    <property type="match status" value="1"/>
</dbReference>
<evidence type="ECO:0000256" key="1">
    <source>
        <dbReference type="ARBA" id="ARBA00022490"/>
    </source>
</evidence>
<comment type="pathway">
    <text evidence="3">tRNA modification; 5-methoxycarbonylmethyl-2-thiouridine-tRNA biosynthesis.</text>
</comment>
<dbReference type="GO" id="GO:0000049">
    <property type="term" value="F:tRNA binding"/>
    <property type="evidence" value="ECO:0007669"/>
    <property type="project" value="InterPro"/>
</dbReference>
<evidence type="ECO:0000256" key="2">
    <source>
        <dbReference type="ARBA" id="ARBA00022694"/>
    </source>
</evidence>
<feature type="compositionally biased region" description="Basic and acidic residues" evidence="4">
    <location>
        <begin position="123"/>
        <end position="133"/>
    </location>
</feature>
<proteinExistence type="inferred from homology"/>
<dbReference type="InterPro" id="IPR014729">
    <property type="entry name" value="Rossmann-like_a/b/a_fold"/>
</dbReference>
<sequence length="567" mass="61296">MKRISYETSTETLAAPFLERDGMMIDDGHRQNPRLPTVSSGDRQLDAEFRRSTTANSGDTVPFVVSAGVHHRGVLFTCEAEPIKSFGSSEKEEGRHEGKEMASCGGGGGGGCGSGCLRDGEEAADDVKGEEVGGVRGRRPPADRDPVLCSKCGEHAAFYGNLCGGCFRFSLFGKFKLAVTSKAMISPTDKVLVALSGGPASRVALQFVHEMQFKAQKSWDASKDQSLPVFGVGVAFIDETMFLRPSKEVEEAVEEIRCSVSQLAPPAKVLHIATIGSIFSADPEGGTASLNEVLEAVSDATGKEDLLHHLRVLCLQKIALDNGYSKLVLGSCTTTIARKVLSATVKGQGYSLPADIQYVDARWAVPVVLPLRDCLAEELTVLCHLDGLKIHRVLDQPHVGINNLVSSFVTRVQDDNPSRARTIVRTAEKLRPFHFNKVTENLSYEMLPSRVRRKLQSERNAEATPSEVLCSICGGPLSNSDIASLKASISNSTRHQVFAAQCCQSCCFQILPKEEASLEHFYSLMPPAMTGRVKDVTTCDYNHLRGRVGAASVTTIVQHINDANVIS</sequence>
<dbReference type="SUPFAM" id="SSF52402">
    <property type="entry name" value="Adenine nucleotide alpha hydrolases-like"/>
    <property type="match status" value="1"/>
</dbReference>
<keyword evidence="2 3" id="KW-0819">tRNA processing</keyword>
<dbReference type="Gene3D" id="3.40.50.620">
    <property type="entry name" value="HUPs"/>
    <property type="match status" value="1"/>
</dbReference>
<gene>
    <name evidence="5" type="ORF">Taro_027737</name>
</gene>
<feature type="region of interest" description="Disordered" evidence="4">
    <location>
        <begin position="86"/>
        <end position="109"/>
    </location>
</feature>
<dbReference type="UniPathway" id="UPA00988"/>
<comment type="subcellular location">
    <subcellularLocation>
        <location evidence="3">Cytoplasm</location>
    </subcellularLocation>
</comment>
<dbReference type="InterPro" id="IPR019407">
    <property type="entry name" value="CTU2"/>
</dbReference>
<dbReference type="GO" id="GO:0005829">
    <property type="term" value="C:cytosol"/>
    <property type="evidence" value="ECO:0007669"/>
    <property type="project" value="TreeGrafter"/>
</dbReference>
<name>A0A843VPP8_COLES</name>
<reference evidence="5" key="1">
    <citation type="submission" date="2017-07" db="EMBL/GenBank/DDBJ databases">
        <title>Taro Niue Genome Assembly and Annotation.</title>
        <authorList>
            <person name="Atibalentja N."/>
            <person name="Keating K."/>
            <person name="Fields C.J."/>
        </authorList>
    </citation>
    <scope>NUCLEOTIDE SEQUENCE</scope>
    <source>
        <strain evidence="5">Niue_2</strain>
        <tissue evidence="5">Leaf</tissue>
    </source>
</reference>
<evidence type="ECO:0000256" key="4">
    <source>
        <dbReference type="SAM" id="MobiDB-lite"/>
    </source>
</evidence>
<comment type="caution">
    <text evidence="5">The sequence shown here is derived from an EMBL/GenBank/DDBJ whole genome shotgun (WGS) entry which is preliminary data.</text>
</comment>
<feature type="compositionally biased region" description="Basic and acidic residues" evidence="4">
    <location>
        <begin position="89"/>
        <end position="100"/>
    </location>
</feature>
<dbReference type="EMBL" id="NMUH01001749">
    <property type="protein sequence ID" value="MQL95084.1"/>
    <property type="molecule type" value="Genomic_DNA"/>
</dbReference>
<evidence type="ECO:0000313" key="5">
    <source>
        <dbReference type="EMBL" id="MQL95084.1"/>
    </source>
</evidence>
<dbReference type="GO" id="GO:0002143">
    <property type="term" value="P:tRNA wobble position uridine thiolation"/>
    <property type="evidence" value="ECO:0007669"/>
    <property type="project" value="TreeGrafter"/>
</dbReference>
<dbReference type="GO" id="GO:0016783">
    <property type="term" value="F:sulfurtransferase activity"/>
    <property type="evidence" value="ECO:0007669"/>
    <property type="project" value="TreeGrafter"/>
</dbReference>
<feature type="region of interest" description="Disordered" evidence="4">
    <location>
        <begin position="123"/>
        <end position="142"/>
    </location>
</feature>
<keyword evidence="1 3" id="KW-0963">Cytoplasm</keyword>
<organism evidence="5 6">
    <name type="scientific">Colocasia esculenta</name>
    <name type="common">Wild taro</name>
    <name type="synonym">Arum esculentum</name>
    <dbReference type="NCBI Taxonomy" id="4460"/>
    <lineage>
        <taxon>Eukaryota</taxon>
        <taxon>Viridiplantae</taxon>
        <taxon>Streptophyta</taxon>
        <taxon>Embryophyta</taxon>
        <taxon>Tracheophyta</taxon>
        <taxon>Spermatophyta</taxon>
        <taxon>Magnoliopsida</taxon>
        <taxon>Liliopsida</taxon>
        <taxon>Araceae</taxon>
        <taxon>Aroideae</taxon>
        <taxon>Colocasieae</taxon>
        <taxon>Colocasia</taxon>
    </lineage>
</organism>
<dbReference type="HAMAP" id="MF_03054">
    <property type="entry name" value="CTU2"/>
    <property type="match status" value="1"/>
</dbReference>
<dbReference type="OrthoDB" id="25129at2759"/>